<name>A0ABU5UUS9_NODSP</name>
<accession>A0ABU5UUS9</accession>
<organism evidence="1 2">
    <name type="scientific">Nodularia spumigena UHCC 0060</name>
    <dbReference type="NCBI Taxonomy" id="3110300"/>
    <lineage>
        <taxon>Bacteria</taxon>
        <taxon>Bacillati</taxon>
        <taxon>Cyanobacteriota</taxon>
        <taxon>Cyanophyceae</taxon>
        <taxon>Nostocales</taxon>
        <taxon>Nodulariaceae</taxon>
        <taxon>Nodularia</taxon>
    </lineage>
</organism>
<dbReference type="EMBL" id="JAYGHK010000071">
    <property type="protein sequence ID" value="MEA5610011.1"/>
    <property type="molecule type" value="Genomic_DNA"/>
</dbReference>
<evidence type="ECO:0000313" key="2">
    <source>
        <dbReference type="Proteomes" id="UP001303285"/>
    </source>
</evidence>
<proteinExistence type="predicted"/>
<gene>
    <name evidence="1" type="ORF">VB695_18380</name>
</gene>
<keyword evidence="2" id="KW-1185">Reference proteome</keyword>
<comment type="caution">
    <text evidence="1">The sequence shown here is derived from an EMBL/GenBank/DDBJ whole genome shotgun (WGS) entry which is preliminary data.</text>
</comment>
<protein>
    <submittedName>
        <fullName evidence="1">Uncharacterized protein</fullName>
    </submittedName>
</protein>
<reference evidence="1 2" key="1">
    <citation type="submission" date="2023-12" db="EMBL/GenBank/DDBJ databases">
        <title>Baltic Sea Cyanobacteria.</title>
        <authorList>
            <person name="Delbaje E."/>
            <person name="Fewer D.P."/>
            <person name="Shishido T.K."/>
        </authorList>
    </citation>
    <scope>NUCLEOTIDE SEQUENCE [LARGE SCALE GENOMIC DNA]</scope>
    <source>
        <strain evidence="1 2">UHCC 0060</strain>
    </source>
</reference>
<evidence type="ECO:0000313" key="1">
    <source>
        <dbReference type="EMBL" id="MEA5610011.1"/>
    </source>
</evidence>
<sequence length="120" mass="13986">MNSGLTYEQETFVKDSIPIRLGKLANNLARIQSSYSDSIHEDVVKSLIRETMYFIEWIAPDIDIDNAFELANLGRFLTRWLFNWEQAWNDTKVKNQIIQELGTWSDSVLQMSKLPAVQQF</sequence>
<dbReference type="Proteomes" id="UP001303285">
    <property type="component" value="Unassembled WGS sequence"/>
</dbReference>
<dbReference type="RefSeq" id="WP_323244670.1">
    <property type="nucleotide sequence ID" value="NZ_JAYGHK010000071.1"/>
</dbReference>